<evidence type="ECO:0000256" key="3">
    <source>
        <dbReference type="ARBA" id="ARBA00022692"/>
    </source>
</evidence>
<sequence>MSNTINLSPLGNEFTADTGAFISRIALGSVLLVHSVYLKLLVFTLPGTAQFFDSIGLPGPFAYVVFAVEAIAGFAIILGIKTRLFSALVIPILLGATWVHSSNGWLFSNEGGGWEFPLFLSIIAFAQIGLGNGRFSISTKN</sequence>
<name>A0A3B0WKS7_9ZZZZ</name>
<gene>
    <name evidence="7" type="ORF">MNBD_GAMMA05-2006</name>
</gene>
<dbReference type="InterPro" id="IPR032808">
    <property type="entry name" value="DoxX"/>
</dbReference>
<reference evidence="7" key="1">
    <citation type="submission" date="2018-06" db="EMBL/GenBank/DDBJ databases">
        <authorList>
            <person name="Zhirakovskaya E."/>
        </authorList>
    </citation>
    <scope>NUCLEOTIDE SEQUENCE</scope>
</reference>
<feature type="transmembrane region" description="Helical" evidence="6">
    <location>
        <begin position="118"/>
        <end position="137"/>
    </location>
</feature>
<feature type="transmembrane region" description="Helical" evidence="6">
    <location>
        <begin position="61"/>
        <end position="80"/>
    </location>
</feature>
<keyword evidence="5 6" id="KW-0472">Membrane</keyword>
<dbReference type="InterPro" id="IPR051907">
    <property type="entry name" value="DoxX-like_oxidoreductase"/>
</dbReference>
<evidence type="ECO:0000313" key="7">
    <source>
        <dbReference type="EMBL" id="VAW51932.1"/>
    </source>
</evidence>
<dbReference type="GO" id="GO:0005886">
    <property type="term" value="C:plasma membrane"/>
    <property type="evidence" value="ECO:0007669"/>
    <property type="project" value="UniProtKB-SubCell"/>
</dbReference>
<dbReference type="AlphaFoldDB" id="A0A3B0WKS7"/>
<dbReference type="PANTHER" id="PTHR33452">
    <property type="entry name" value="OXIDOREDUCTASE CATD-RELATED"/>
    <property type="match status" value="1"/>
</dbReference>
<feature type="transmembrane region" description="Helical" evidence="6">
    <location>
        <begin position="87"/>
        <end position="106"/>
    </location>
</feature>
<dbReference type="Pfam" id="PF07681">
    <property type="entry name" value="DoxX"/>
    <property type="match status" value="1"/>
</dbReference>
<proteinExistence type="predicted"/>
<dbReference type="EMBL" id="UOFE01000023">
    <property type="protein sequence ID" value="VAW51932.1"/>
    <property type="molecule type" value="Genomic_DNA"/>
</dbReference>
<comment type="subcellular location">
    <subcellularLocation>
        <location evidence="1">Cell membrane</location>
        <topology evidence="1">Multi-pass membrane protein</topology>
    </subcellularLocation>
</comment>
<keyword evidence="2" id="KW-1003">Cell membrane</keyword>
<evidence type="ECO:0000256" key="4">
    <source>
        <dbReference type="ARBA" id="ARBA00022989"/>
    </source>
</evidence>
<evidence type="ECO:0000256" key="1">
    <source>
        <dbReference type="ARBA" id="ARBA00004651"/>
    </source>
</evidence>
<evidence type="ECO:0000256" key="2">
    <source>
        <dbReference type="ARBA" id="ARBA00022475"/>
    </source>
</evidence>
<keyword evidence="3 6" id="KW-0812">Transmembrane</keyword>
<evidence type="ECO:0000256" key="6">
    <source>
        <dbReference type="SAM" id="Phobius"/>
    </source>
</evidence>
<accession>A0A3B0WKS7</accession>
<keyword evidence="4 6" id="KW-1133">Transmembrane helix</keyword>
<evidence type="ECO:0000256" key="5">
    <source>
        <dbReference type="ARBA" id="ARBA00023136"/>
    </source>
</evidence>
<organism evidence="7">
    <name type="scientific">hydrothermal vent metagenome</name>
    <dbReference type="NCBI Taxonomy" id="652676"/>
    <lineage>
        <taxon>unclassified sequences</taxon>
        <taxon>metagenomes</taxon>
        <taxon>ecological metagenomes</taxon>
    </lineage>
</organism>
<protein>
    <submittedName>
        <fullName evidence="7">Putative membrane protein</fullName>
    </submittedName>
</protein>
<feature type="transmembrane region" description="Helical" evidence="6">
    <location>
        <begin position="21"/>
        <end position="41"/>
    </location>
</feature>
<dbReference type="PANTHER" id="PTHR33452:SF1">
    <property type="entry name" value="INNER MEMBRANE PROTEIN YPHA-RELATED"/>
    <property type="match status" value="1"/>
</dbReference>